<accession>A0A2M9ZA68</accession>
<dbReference type="CDD" id="cd03022">
    <property type="entry name" value="DsbA_HCCA_Iso"/>
    <property type="match status" value="1"/>
</dbReference>
<keyword evidence="1 4" id="KW-0413">Isomerase</keyword>
<dbReference type="AlphaFoldDB" id="A0A2M9ZA68"/>
<evidence type="ECO:0000256" key="2">
    <source>
        <dbReference type="PIRSR" id="PIRSR006386-1"/>
    </source>
</evidence>
<dbReference type="PANTHER" id="PTHR42943">
    <property type="entry name" value="GLUTATHIONE S-TRANSFERASE KAPPA"/>
    <property type="match status" value="1"/>
</dbReference>
<dbReference type="Gene3D" id="3.40.30.10">
    <property type="entry name" value="Glutaredoxin"/>
    <property type="match status" value="1"/>
</dbReference>
<comment type="caution">
    <text evidence="4">The sequence shown here is derived from an EMBL/GenBank/DDBJ whole genome shotgun (WGS) entry which is preliminary data.</text>
</comment>
<dbReference type="GO" id="GO:0006749">
    <property type="term" value="P:glutathione metabolic process"/>
    <property type="evidence" value="ECO:0007669"/>
    <property type="project" value="TreeGrafter"/>
</dbReference>
<dbReference type="Proteomes" id="UP000231912">
    <property type="component" value="Unassembled WGS sequence"/>
</dbReference>
<evidence type="ECO:0000259" key="3">
    <source>
        <dbReference type="Pfam" id="PF01323"/>
    </source>
</evidence>
<dbReference type="GO" id="GO:0004602">
    <property type="term" value="F:glutathione peroxidase activity"/>
    <property type="evidence" value="ECO:0007669"/>
    <property type="project" value="TreeGrafter"/>
</dbReference>
<proteinExistence type="inferred from homology"/>
<dbReference type="InterPro" id="IPR014440">
    <property type="entry name" value="HCCAis_GSTk"/>
</dbReference>
<evidence type="ECO:0000256" key="1">
    <source>
        <dbReference type="PIRNR" id="PIRNR006386"/>
    </source>
</evidence>
<dbReference type="InterPro" id="IPR044087">
    <property type="entry name" value="NahD-like"/>
</dbReference>
<organism evidence="4 5">
    <name type="scientific">Leptospira wolffii</name>
    <dbReference type="NCBI Taxonomy" id="409998"/>
    <lineage>
        <taxon>Bacteria</taxon>
        <taxon>Pseudomonadati</taxon>
        <taxon>Spirochaetota</taxon>
        <taxon>Spirochaetia</taxon>
        <taxon>Leptospirales</taxon>
        <taxon>Leptospiraceae</taxon>
        <taxon>Leptospira</taxon>
    </lineage>
</organism>
<protein>
    <recommendedName>
        <fullName evidence="1">2-hydroxychromene-2-carboxylate isomerase</fullName>
        <ecNumber evidence="1">5.99.1.4</ecNumber>
    </recommendedName>
</protein>
<gene>
    <name evidence="4" type="ORF">CH371_12935</name>
</gene>
<dbReference type="PANTHER" id="PTHR42943:SF2">
    <property type="entry name" value="GLUTATHIONE S-TRANSFERASE KAPPA 1"/>
    <property type="match status" value="1"/>
</dbReference>
<dbReference type="InterPro" id="IPR051924">
    <property type="entry name" value="GST_Kappa/NadH"/>
</dbReference>
<dbReference type="SUPFAM" id="SSF52833">
    <property type="entry name" value="Thioredoxin-like"/>
    <property type="match status" value="1"/>
</dbReference>
<dbReference type="EMBL" id="NPDT01000005">
    <property type="protein sequence ID" value="PJZ65298.1"/>
    <property type="molecule type" value="Genomic_DNA"/>
</dbReference>
<comment type="similarity">
    <text evidence="1">Belongs to the GST superfamily. NadH family.</text>
</comment>
<reference evidence="4 5" key="1">
    <citation type="submission" date="2017-07" db="EMBL/GenBank/DDBJ databases">
        <title>Leptospira spp. isolated from tropical soils.</title>
        <authorList>
            <person name="Thibeaux R."/>
            <person name="Iraola G."/>
            <person name="Ferres I."/>
            <person name="Bierque E."/>
            <person name="Girault D."/>
            <person name="Soupe-Gilbert M.-E."/>
            <person name="Picardeau M."/>
            <person name="Goarant C."/>
        </authorList>
    </citation>
    <scope>NUCLEOTIDE SEQUENCE [LARGE SCALE GENOMIC DNA]</scope>
    <source>
        <strain evidence="4 5">FH2-C-A2</strain>
    </source>
</reference>
<dbReference type="GO" id="GO:1901170">
    <property type="term" value="P:naphthalene catabolic process"/>
    <property type="evidence" value="ECO:0007669"/>
    <property type="project" value="InterPro"/>
</dbReference>
<evidence type="ECO:0000313" key="4">
    <source>
        <dbReference type="EMBL" id="PJZ65298.1"/>
    </source>
</evidence>
<dbReference type="GO" id="GO:0004364">
    <property type="term" value="F:glutathione transferase activity"/>
    <property type="evidence" value="ECO:0007669"/>
    <property type="project" value="TreeGrafter"/>
</dbReference>
<name>A0A2M9ZA68_9LEPT</name>
<dbReference type="InterPro" id="IPR036249">
    <property type="entry name" value="Thioredoxin-like_sf"/>
</dbReference>
<feature type="domain" description="DSBA-like thioredoxin" evidence="3">
    <location>
        <begin position="8"/>
        <end position="193"/>
    </location>
</feature>
<feature type="active site" description="Nucleophile" evidence="2">
    <location>
        <position position="16"/>
    </location>
</feature>
<dbReference type="RefSeq" id="WP_100759265.1">
    <property type="nucleotide sequence ID" value="NZ_NPDT01000005.1"/>
</dbReference>
<dbReference type="PIRSF" id="PIRSF006386">
    <property type="entry name" value="HCCAis_GSTk"/>
    <property type="match status" value="1"/>
</dbReference>
<dbReference type="InterPro" id="IPR001853">
    <property type="entry name" value="DSBA-like_thioredoxin_dom"/>
</dbReference>
<dbReference type="EC" id="5.99.1.4" evidence="1"/>
<sequence>MSDSSRKIQFWFEFASTYSYLSVGRILHLVRSENLELEWKPFLLGPIFKDQGMQDSPFNLFPLKGRYMWKDLERRCIKYGLPFRKPETFPQNGLKAARIATAFLGSEWVYDFILATYKAQFSIGKNIGEESTLEEILRTLGLDPKKIFSASETQENKDLLRRNTEIAKDLGIFGAPSFIVKDELFWGDDRLEDAIEFLKSGDA</sequence>
<dbReference type="GO" id="GO:0018845">
    <property type="term" value="F:2-hydroxychromene-2-carboxylate isomerase activity"/>
    <property type="evidence" value="ECO:0007669"/>
    <property type="project" value="UniProtKB-UniRule"/>
</dbReference>
<comment type="catalytic activity">
    <reaction evidence="1">
        <text>2-hydroxychromene-2-carboxylate = (3E)-4-(2-hydroxyphenyl)-2-oxobut-3-enoate</text>
        <dbReference type="Rhea" id="RHEA:27401"/>
        <dbReference type="ChEBI" id="CHEBI:59350"/>
        <dbReference type="ChEBI" id="CHEBI:59353"/>
        <dbReference type="EC" id="5.99.1.4"/>
    </reaction>
</comment>
<evidence type="ECO:0000313" key="5">
    <source>
        <dbReference type="Proteomes" id="UP000231912"/>
    </source>
</evidence>
<dbReference type="Pfam" id="PF01323">
    <property type="entry name" value="DSBA"/>
    <property type="match status" value="1"/>
</dbReference>